<feature type="domain" description="TonB-dependent receptor plug" evidence="11">
    <location>
        <begin position="121"/>
        <end position="225"/>
    </location>
</feature>
<organism evidence="12 13">
    <name type="scientific">Agaribacillus aureus</name>
    <dbReference type="NCBI Taxonomy" id="3051825"/>
    <lineage>
        <taxon>Bacteria</taxon>
        <taxon>Pseudomonadati</taxon>
        <taxon>Bacteroidota</taxon>
        <taxon>Cytophagia</taxon>
        <taxon>Cytophagales</taxon>
        <taxon>Splendidivirgaceae</taxon>
        <taxon>Agaribacillus</taxon>
    </lineage>
</organism>
<name>A0ABT8LD97_9BACT</name>
<evidence type="ECO:0000313" key="13">
    <source>
        <dbReference type="Proteomes" id="UP001172083"/>
    </source>
</evidence>
<comment type="subcellular location">
    <subcellularLocation>
        <location evidence="1 8">Cell outer membrane</location>
        <topology evidence="1 8">Multi-pass membrane protein</topology>
    </subcellularLocation>
</comment>
<dbReference type="NCBIfam" id="TIGR04056">
    <property type="entry name" value="OMP_RagA_SusC"/>
    <property type="match status" value="1"/>
</dbReference>
<gene>
    <name evidence="12" type="ORF">QQ020_24135</name>
</gene>
<comment type="caution">
    <text evidence="12">The sequence shown here is derived from an EMBL/GenBank/DDBJ whole genome shotgun (WGS) entry which is preliminary data.</text>
</comment>
<evidence type="ECO:0000259" key="10">
    <source>
        <dbReference type="Pfam" id="PF00593"/>
    </source>
</evidence>
<keyword evidence="4 8" id="KW-0812">Transmembrane</keyword>
<feature type="domain" description="TonB-dependent receptor-like beta-barrel" evidence="10">
    <location>
        <begin position="422"/>
        <end position="966"/>
    </location>
</feature>
<evidence type="ECO:0000313" key="12">
    <source>
        <dbReference type="EMBL" id="MDN5215191.1"/>
    </source>
</evidence>
<keyword evidence="2 8" id="KW-0813">Transport</keyword>
<keyword evidence="7 8" id="KW-0998">Cell outer membrane</keyword>
<dbReference type="InterPro" id="IPR037066">
    <property type="entry name" value="Plug_dom_sf"/>
</dbReference>
<dbReference type="InterPro" id="IPR023997">
    <property type="entry name" value="TonB-dep_OMP_SusC/RagA_CS"/>
</dbReference>
<keyword evidence="6 8" id="KW-0472">Membrane</keyword>
<dbReference type="SUPFAM" id="SSF56935">
    <property type="entry name" value="Porins"/>
    <property type="match status" value="1"/>
</dbReference>
<evidence type="ECO:0000256" key="6">
    <source>
        <dbReference type="ARBA" id="ARBA00023136"/>
    </source>
</evidence>
<evidence type="ECO:0000256" key="9">
    <source>
        <dbReference type="RuleBase" id="RU003357"/>
    </source>
</evidence>
<evidence type="ECO:0000259" key="11">
    <source>
        <dbReference type="Pfam" id="PF07715"/>
    </source>
</evidence>
<evidence type="ECO:0000256" key="4">
    <source>
        <dbReference type="ARBA" id="ARBA00022692"/>
    </source>
</evidence>
<keyword evidence="12" id="KW-0675">Receptor</keyword>
<keyword evidence="5 9" id="KW-0798">TonB box</keyword>
<dbReference type="Gene3D" id="2.40.170.20">
    <property type="entry name" value="TonB-dependent receptor, beta-barrel domain"/>
    <property type="match status" value="1"/>
</dbReference>
<dbReference type="Proteomes" id="UP001172083">
    <property type="component" value="Unassembled WGS sequence"/>
</dbReference>
<proteinExistence type="inferred from homology"/>
<reference evidence="12" key="1">
    <citation type="submission" date="2023-06" db="EMBL/GenBank/DDBJ databases">
        <title>Genomic of Agaribacillus aureum.</title>
        <authorList>
            <person name="Wang G."/>
        </authorList>
    </citation>
    <scope>NUCLEOTIDE SEQUENCE</scope>
    <source>
        <strain evidence="12">BMA12</strain>
    </source>
</reference>
<dbReference type="InterPro" id="IPR036942">
    <property type="entry name" value="Beta-barrel_TonB_sf"/>
</dbReference>
<dbReference type="InterPro" id="IPR000531">
    <property type="entry name" value="Beta-barrel_TonB"/>
</dbReference>
<evidence type="ECO:0000256" key="8">
    <source>
        <dbReference type="PROSITE-ProRule" id="PRU01360"/>
    </source>
</evidence>
<dbReference type="Pfam" id="PF07715">
    <property type="entry name" value="Plug"/>
    <property type="match status" value="1"/>
</dbReference>
<dbReference type="NCBIfam" id="TIGR04057">
    <property type="entry name" value="SusC_RagA_signa"/>
    <property type="match status" value="1"/>
</dbReference>
<dbReference type="Gene3D" id="2.170.130.10">
    <property type="entry name" value="TonB-dependent receptor, plug domain"/>
    <property type="match status" value="1"/>
</dbReference>
<dbReference type="Pfam" id="PF13715">
    <property type="entry name" value="CarbopepD_reg_2"/>
    <property type="match status" value="1"/>
</dbReference>
<comment type="similarity">
    <text evidence="8 9">Belongs to the TonB-dependent receptor family.</text>
</comment>
<dbReference type="SUPFAM" id="SSF49464">
    <property type="entry name" value="Carboxypeptidase regulatory domain-like"/>
    <property type="match status" value="1"/>
</dbReference>
<dbReference type="PROSITE" id="PS52016">
    <property type="entry name" value="TONB_DEPENDENT_REC_3"/>
    <property type="match status" value="1"/>
</dbReference>
<evidence type="ECO:0000256" key="3">
    <source>
        <dbReference type="ARBA" id="ARBA00022452"/>
    </source>
</evidence>
<accession>A0ABT8LD97</accession>
<evidence type="ECO:0000256" key="1">
    <source>
        <dbReference type="ARBA" id="ARBA00004571"/>
    </source>
</evidence>
<evidence type="ECO:0000256" key="2">
    <source>
        <dbReference type="ARBA" id="ARBA00022448"/>
    </source>
</evidence>
<keyword evidence="13" id="KW-1185">Reference proteome</keyword>
<dbReference type="InterPro" id="IPR008969">
    <property type="entry name" value="CarboxyPept-like_regulatory"/>
</dbReference>
<dbReference type="RefSeq" id="WP_346760530.1">
    <property type="nucleotide sequence ID" value="NZ_JAUJEB010000006.1"/>
</dbReference>
<protein>
    <submittedName>
        <fullName evidence="12">TonB-dependent receptor</fullName>
    </submittedName>
</protein>
<evidence type="ECO:0000256" key="5">
    <source>
        <dbReference type="ARBA" id="ARBA00023077"/>
    </source>
</evidence>
<dbReference type="InterPro" id="IPR023996">
    <property type="entry name" value="TonB-dep_OMP_SusC/RagA"/>
</dbReference>
<dbReference type="Gene3D" id="2.60.40.1120">
    <property type="entry name" value="Carboxypeptidase-like, regulatory domain"/>
    <property type="match status" value="1"/>
</dbReference>
<dbReference type="EMBL" id="JAUJEB010000006">
    <property type="protein sequence ID" value="MDN5215191.1"/>
    <property type="molecule type" value="Genomic_DNA"/>
</dbReference>
<keyword evidence="3 8" id="KW-1134">Transmembrane beta strand</keyword>
<evidence type="ECO:0000256" key="7">
    <source>
        <dbReference type="ARBA" id="ARBA00023237"/>
    </source>
</evidence>
<dbReference type="InterPro" id="IPR039426">
    <property type="entry name" value="TonB-dep_rcpt-like"/>
</dbReference>
<sequence>MIQFIQTHLKITLGLALAFMLNFSIFGQESQTVTGQVTTDTGDPIPGVNVVEEGTTNGSITDALGNYTITVSPSATLTFSFIGYLTEQVAIGSRSVIDITLLADIQQLQEVVVVGYGSQGKRDLTSSVATVEVDNLKKLPGNNIGTMLQGQAAGLSAVSGQGTPGSPPILRVRGLSTVSGNDPLVVVDGIPSSLLQVNPSDVESITVLKDAAASTIYGSRAANGVILITTRRGNKGAPQVSVNSYVGISNVIKELDLANRDQVNQIIRTRLEADGLELPEFISQSGLPDTDWQDEYFRTAFEQKHDINISGGSDAVLYNFSAGYFNQEGIGVDTESEQYNFRMNTDFKISDKVTVSQSLSYARINRDRMFNLNESNFRDRNSGISPILDLLISRPHKPAIDPSTPTGFGAPSDPQIGSGNVVGQQVLETNRDEDDRIQGNLKLEYKISDNLKIWTQIGANIFNDYFIFHTPTYNFGPQATVTMPVLSETRGRTSETVWNNVIDFNKTFGDHSINALVGGSMEKRIFQSTGGSNNDLGSDKLRALSGGIGDANSFGSNVERTIQSVFARVGYNFADKYMVQLSLRADGSSRFPSGNKTATFGSVSLGWRLSDESFFNVPFISELKPRFSYGTLGNQDIGDFAFLPTITSNTSRLNYPSGEDVLVGSISTSIPSDIRWETTKTTNYGVDIGFLEDKITMTFEYFNIDTEDILTDANIPATSGFTSGVTENAGIMNNKGWELAVAYRKKTGEFQYSVSANFTHTKNKVKKLGDPFIRGNVIFVNHPTTITQEGGQIADFFLFKTDGIFQSQAEVDAHGIQPEASAGDLRFVDVNGDGELNDDDRTLFGSNLPNVEFGLTFNAQYKNFDLNIFFQGNEGSKMYNGTRWILYRDESSAELVNGWTPSNTNTGVFRQIDSDPNQNLRPSDYFLEDASYVRLKNVQLGYTVPSIGDKVSILSNARIYIGGENLATITGYSGFDPSLTNFELFGRGVDRGFFPSAKRYVVGLQLAF</sequence>
<dbReference type="InterPro" id="IPR012910">
    <property type="entry name" value="Plug_dom"/>
</dbReference>
<dbReference type="Pfam" id="PF00593">
    <property type="entry name" value="TonB_dep_Rec_b-barrel"/>
    <property type="match status" value="1"/>
</dbReference>